<dbReference type="InterPro" id="IPR002939">
    <property type="entry name" value="DnaJ_C"/>
</dbReference>
<evidence type="ECO:0000256" key="11">
    <source>
        <dbReference type="ARBA" id="ARBA00053423"/>
    </source>
</evidence>
<dbReference type="NCBIfam" id="TIGR02349">
    <property type="entry name" value="DnaJ_bact"/>
    <property type="match status" value="1"/>
</dbReference>
<dbReference type="RefSeq" id="WP_213160765.1">
    <property type="nucleotide sequence ID" value="NZ_CP058214.1"/>
</dbReference>
<dbReference type="KEGG" id="kmn:HW532_12275"/>
<dbReference type="SMART" id="SM00271">
    <property type="entry name" value="DnaJ"/>
    <property type="match status" value="1"/>
</dbReference>
<evidence type="ECO:0000313" key="18">
    <source>
        <dbReference type="EMBL" id="QPC43402.1"/>
    </source>
</evidence>
<keyword evidence="3 14" id="KW-0963">Cytoplasm</keyword>
<dbReference type="HAMAP" id="MF_01152">
    <property type="entry name" value="DnaJ"/>
    <property type="match status" value="1"/>
</dbReference>
<feature type="repeat" description="CXXCXGXG motif" evidence="14">
    <location>
        <begin position="160"/>
        <end position="167"/>
    </location>
</feature>
<evidence type="ECO:0000256" key="9">
    <source>
        <dbReference type="ARBA" id="ARBA00023016"/>
    </source>
</evidence>
<feature type="binding site" evidence="14">
    <location>
        <position position="163"/>
    </location>
    <ligand>
        <name>Zn(2+)</name>
        <dbReference type="ChEBI" id="CHEBI:29105"/>
        <label>1</label>
    </ligand>
</feature>
<dbReference type="InterPro" id="IPR018253">
    <property type="entry name" value="DnaJ_domain_CS"/>
</dbReference>
<gene>
    <name evidence="14 18" type="primary">dnaJ</name>
    <name evidence="18" type="ORF">HW532_12275</name>
</gene>
<dbReference type="InterPro" id="IPR001623">
    <property type="entry name" value="DnaJ_domain"/>
</dbReference>
<evidence type="ECO:0000256" key="1">
    <source>
        <dbReference type="ARBA" id="ARBA00004496"/>
    </source>
</evidence>
<dbReference type="GO" id="GO:0005524">
    <property type="term" value="F:ATP binding"/>
    <property type="evidence" value="ECO:0007669"/>
    <property type="project" value="InterPro"/>
</dbReference>
<feature type="zinc finger region" description="CR-type" evidence="15">
    <location>
        <begin position="147"/>
        <end position="225"/>
    </location>
</feature>
<feature type="binding site" evidence="14">
    <location>
        <position position="216"/>
    </location>
    <ligand>
        <name>Zn(2+)</name>
        <dbReference type="ChEBI" id="CHEBI:29105"/>
        <label>1</label>
    </ligand>
</feature>
<comment type="cofactor">
    <cofactor evidence="14">
        <name>Zn(2+)</name>
        <dbReference type="ChEBI" id="CHEBI:29105"/>
    </cofactor>
    <text evidence="14">Binds 2 Zn(2+) ions per monomer.</text>
</comment>
<organism evidence="18 19">
    <name type="scientific">Kaustia mangrovi</name>
    <dbReference type="NCBI Taxonomy" id="2593653"/>
    <lineage>
        <taxon>Bacteria</taxon>
        <taxon>Pseudomonadati</taxon>
        <taxon>Pseudomonadota</taxon>
        <taxon>Alphaproteobacteria</taxon>
        <taxon>Hyphomicrobiales</taxon>
        <taxon>Parvibaculaceae</taxon>
        <taxon>Kaustia</taxon>
    </lineage>
</organism>
<dbReference type="InterPro" id="IPR036869">
    <property type="entry name" value="J_dom_sf"/>
</dbReference>
<feature type="domain" description="CR-type" evidence="17">
    <location>
        <begin position="147"/>
        <end position="225"/>
    </location>
</feature>
<proteinExistence type="inferred from homology"/>
<dbReference type="GO" id="GO:0005737">
    <property type="term" value="C:cytoplasm"/>
    <property type="evidence" value="ECO:0007669"/>
    <property type="project" value="UniProtKB-SubCell"/>
</dbReference>
<feature type="repeat" description="CXXCXGXG motif" evidence="14">
    <location>
        <begin position="199"/>
        <end position="206"/>
    </location>
</feature>
<dbReference type="FunFam" id="1.10.287.110:FF:000034">
    <property type="entry name" value="Chaperone protein DnaJ"/>
    <property type="match status" value="1"/>
</dbReference>
<evidence type="ECO:0000256" key="6">
    <source>
        <dbReference type="ARBA" id="ARBA00022737"/>
    </source>
</evidence>
<dbReference type="InterPro" id="IPR008971">
    <property type="entry name" value="HSP40/DnaJ_pept-bd"/>
</dbReference>
<keyword evidence="10 14" id="KW-0143">Chaperone</keyword>
<keyword evidence="6 14" id="KW-0677">Repeat</keyword>
<evidence type="ECO:0000256" key="13">
    <source>
        <dbReference type="ARBA" id="ARBA00067609"/>
    </source>
</evidence>
<evidence type="ECO:0000256" key="8">
    <source>
        <dbReference type="ARBA" id="ARBA00022833"/>
    </source>
</evidence>
<dbReference type="PROSITE" id="PS51188">
    <property type="entry name" value="ZF_CR"/>
    <property type="match status" value="1"/>
</dbReference>
<comment type="subcellular location">
    <subcellularLocation>
        <location evidence="1 14">Cytoplasm</location>
    </subcellularLocation>
</comment>
<dbReference type="GO" id="GO:0042026">
    <property type="term" value="P:protein refolding"/>
    <property type="evidence" value="ECO:0007669"/>
    <property type="project" value="TreeGrafter"/>
</dbReference>
<evidence type="ECO:0000256" key="5">
    <source>
        <dbReference type="ARBA" id="ARBA00022723"/>
    </source>
</evidence>
<dbReference type="PROSITE" id="PS50076">
    <property type="entry name" value="DNAJ_2"/>
    <property type="match status" value="1"/>
</dbReference>
<dbReference type="SUPFAM" id="SSF49493">
    <property type="entry name" value="HSP40/DnaJ peptide-binding domain"/>
    <property type="match status" value="2"/>
</dbReference>
<dbReference type="Pfam" id="PF00226">
    <property type="entry name" value="DnaJ"/>
    <property type="match status" value="1"/>
</dbReference>
<evidence type="ECO:0000256" key="12">
    <source>
        <dbReference type="ARBA" id="ARBA00061004"/>
    </source>
</evidence>
<evidence type="ECO:0000256" key="10">
    <source>
        <dbReference type="ARBA" id="ARBA00023186"/>
    </source>
</evidence>
<feature type="binding site" evidence="14">
    <location>
        <position position="160"/>
    </location>
    <ligand>
        <name>Zn(2+)</name>
        <dbReference type="ChEBI" id="CHEBI:29105"/>
        <label>1</label>
    </ligand>
</feature>
<evidence type="ECO:0000259" key="16">
    <source>
        <dbReference type="PROSITE" id="PS50076"/>
    </source>
</evidence>
<sequence>MSKRDYYDILGVSRGADDKEIKSAYRKFAKKYHPDANPGDTEAEQKFKELSEAYEVLKDPQKRAAYDQFGHAAFEGGMGAGAGGPGFGRGGGPGFGPDFTSSMSDIFEDLFGEFMGGARRRPQGGGTSRGADLRYNMEIDLADAFTGKTAQIRVPTSVACEACSGSGAKPGTAPKMCPTCGGAGRVRATQGFFTVERTCPVCHGAGETNTDPCESCGGSGRVTRERTLSVNIPAGVEDGTRIRLAGEGEAGLRGGPSGDLYIFLSIRPHEFFQRDGADLFCSVPVSFTTAALGGEIEVPTLDGKRARVKVPEGTQSGKQFRLRGKGMPVLRSNHRGDLYIQVMAETPVHLSRRQKELLREFEQESNKKNNPESEGFFAKARAFWEGFGE</sequence>
<dbReference type="Gene3D" id="2.60.260.20">
    <property type="entry name" value="Urease metallochaperone UreE, N-terminal domain"/>
    <property type="match status" value="2"/>
</dbReference>
<dbReference type="CDD" id="cd06257">
    <property type="entry name" value="DnaJ"/>
    <property type="match status" value="1"/>
</dbReference>
<dbReference type="InterPro" id="IPR001305">
    <property type="entry name" value="HSP_DnaJ_Cys-rich_dom"/>
</dbReference>
<evidence type="ECO:0000259" key="17">
    <source>
        <dbReference type="PROSITE" id="PS51188"/>
    </source>
</evidence>
<dbReference type="InterPro" id="IPR036410">
    <property type="entry name" value="HSP_DnaJ_Cys-rich_dom_sf"/>
</dbReference>
<evidence type="ECO:0000256" key="2">
    <source>
        <dbReference type="ARBA" id="ARBA00011738"/>
    </source>
</evidence>
<evidence type="ECO:0000256" key="15">
    <source>
        <dbReference type="PROSITE-ProRule" id="PRU00546"/>
    </source>
</evidence>
<evidence type="ECO:0000313" key="19">
    <source>
        <dbReference type="Proteomes" id="UP000593594"/>
    </source>
</evidence>
<dbReference type="PANTHER" id="PTHR43096">
    <property type="entry name" value="DNAJ HOMOLOG 1, MITOCHONDRIAL-RELATED"/>
    <property type="match status" value="1"/>
</dbReference>
<dbReference type="GO" id="GO:0008270">
    <property type="term" value="F:zinc ion binding"/>
    <property type="evidence" value="ECO:0007669"/>
    <property type="project" value="UniProtKB-UniRule"/>
</dbReference>
<dbReference type="FunFam" id="2.10.230.10:FF:000002">
    <property type="entry name" value="Molecular chaperone DnaJ"/>
    <property type="match status" value="1"/>
</dbReference>
<comment type="function">
    <text evidence="11 14">Participates actively in the response to hyperosmotic and heat shock by preventing the aggregation of stress-denatured proteins and by disaggregating proteins, also in an autonomous, DnaK-independent fashion. Unfolded proteins bind initially to DnaJ; upon interaction with the DnaJ-bound protein, DnaK hydrolyzes its bound ATP, resulting in the formation of a stable complex. GrpE releases ADP from DnaK; ATP binding to DnaK triggers the release of the substrate protein, thus completing the reaction cycle. Several rounds of ATP-dependent interactions between DnaJ, DnaK and GrpE are required for fully efficient folding. Also involved, together with DnaK and GrpE, in the DNA replication of plasmids through activation of initiation proteins.</text>
</comment>
<name>A0A7S8C4Y1_9HYPH</name>
<protein>
    <recommendedName>
        <fullName evidence="13 14">Chaperone protein DnaJ</fullName>
    </recommendedName>
</protein>
<feature type="binding site" evidence="14">
    <location>
        <position position="199"/>
    </location>
    <ligand>
        <name>Zn(2+)</name>
        <dbReference type="ChEBI" id="CHEBI:29105"/>
        <label>2</label>
    </ligand>
</feature>
<dbReference type="InterPro" id="IPR012724">
    <property type="entry name" value="DnaJ"/>
</dbReference>
<dbReference type="NCBIfam" id="NF008035">
    <property type="entry name" value="PRK10767.1"/>
    <property type="match status" value="1"/>
</dbReference>
<dbReference type="SUPFAM" id="SSF46565">
    <property type="entry name" value="Chaperone J-domain"/>
    <property type="match status" value="1"/>
</dbReference>
<dbReference type="AlphaFoldDB" id="A0A7S8C4Y1"/>
<keyword evidence="4 14" id="KW-0235">DNA replication</keyword>
<dbReference type="EMBL" id="CP058214">
    <property type="protein sequence ID" value="QPC43402.1"/>
    <property type="molecule type" value="Genomic_DNA"/>
</dbReference>
<dbReference type="Pfam" id="PF01556">
    <property type="entry name" value="DnaJ_C"/>
    <property type="match status" value="1"/>
</dbReference>
<dbReference type="GO" id="GO:0051082">
    <property type="term" value="F:unfolded protein binding"/>
    <property type="evidence" value="ECO:0007669"/>
    <property type="project" value="UniProtKB-UniRule"/>
</dbReference>
<dbReference type="SUPFAM" id="SSF57938">
    <property type="entry name" value="DnaJ/Hsp40 cysteine-rich domain"/>
    <property type="match status" value="1"/>
</dbReference>
<dbReference type="Gene3D" id="1.10.287.110">
    <property type="entry name" value="DnaJ domain"/>
    <property type="match status" value="1"/>
</dbReference>
<dbReference type="Proteomes" id="UP000593594">
    <property type="component" value="Chromosome"/>
</dbReference>
<reference evidence="18 19" key="1">
    <citation type="submission" date="2020-06" db="EMBL/GenBank/DDBJ databases">
        <title>Genome sequence of 2 isolates from Red Sea Mangroves.</title>
        <authorList>
            <person name="Sefrji F."/>
            <person name="Michoud G."/>
            <person name="Merlino G."/>
            <person name="Daffonchio D."/>
        </authorList>
    </citation>
    <scope>NUCLEOTIDE SEQUENCE [LARGE SCALE GENOMIC DNA]</scope>
    <source>
        <strain evidence="18 19">R1DC25</strain>
    </source>
</reference>
<feature type="repeat" description="CXXCXGXG motif" evidence="14">
    <location>
        <begin position="177"/>
        <end position="184"/>
    </location>
</feature>
<evidence type="ECO:0000256" key="14">
    <source>
        <dbReference type="HAMAP-Rule" id="MF_01152"/>
    </source>
</evidence>
<keyword evidence="19" id="KW-1185">Reference proteome</keyword>
<dbReference type="CDD" id="cd10719">
    <property type="entry name" value="DnaJ_zf"/>
    <property type="match status" value="1"/>
</dbReference>
<feature type="binding site" evidence="14">
    <location>
        <position position="180"/>
    </location>
    <ligand>
        <name>Zn(2+)</name>
        <dbReference type="ChEBI" id="CHEBI:29105"/>
        <label>2</label>
    </ligand>
</feature>
<evidence type="ECO:0000256" key="3">
    <source>
        <dbReference type="ARBA" id="ARBA00022490"/>
    </source>
</evidence>
<keyword evidence="5 14" id="KW-0479">Metal-binding</keyword>
<feature type="binding site" evidence="14">
    <location>
        <position position="202"/>
    </location>
    <ligand>
        <name>Zn(2+)</name>
        <dbReference type="ChEBI" id="CHEBI:29105"/>
        <label>2</label>
    </ligand>
</feature>
<evidence type="ECO:0000256" key="7">
    <source>
        <dbReference type="ARBA" id="ARBA00022771"/>
    </source>
</evidence>
<comment type="similarity">
    <text evidence="12 14">Belongs to the DnaJ family.</text>
</comment>
<dbReference type="CDD" id="cd10747">
    <property type="entry name" value="DnaJ_C"/>
    <property type="match status" value="1"/>
</dbReference>
<dbReference type="PANTHER" id="PTHR43096:SF48">
    <property type="entry name" value="CHAPERONE PROTEIN DNAJ"/>
    <property type="match status" value="1"/>
</dbReference>
<keyword evidence="8 14" id="KW-0862">Zinc</keyword>
<feature type="binding site" evidence="14">
    <location>
        <position position="177"/>
    </location>
    <ligand>
        <name>Zn(2+)</name>
        <dbReference type="ChEBI" id="CHEBI:29105"/>
        <label>2</label>
    </ligand>
</feature>
<keyword evidence="9 14" id="KW-0346">Stress response</keyword>
<dbReference type="GO" id="GO:0031072">
    <property type="term" value="F:heat shock protein binding"/>
    <property type="evidence" value="ECO:0007669"/>
    <property type="project" value="InterPro"/>
</dbReference>
<comment type="subunit">
    <text evidence="2 14">Homodimer.</text>
</comment>
<feature type="repeat" description="CXXCXGXG motif" evidence="14">
    <location>
        <begin position="213"/>
        <end position="220"/>
    </location>
</feature>
<dbReference type="GO" id="GO:0009408">
    <property type="term" value="P:response to heat"/>
    <property type="evidence" value="ECO:0007669"/>
    <property type="project" value="InterPro"/>
</dbReference>
<keyword evidence="7 14" id="KW-0863">Zinc-finger</keyword>
<evidence type="ECO:0000256" key="4">
    <source>
        <dbReference type="ARBA" id="ARBA00022705"/>
    </source>
</evidence>
<feature type="domain" description="J" evidence="16">
    <location>
        <begin position="5"/>
        <end position="70"/>
    </location>
</feature>
<dbReference type="Gene3D" id="2.10.230.10">
    <property type="entry name" value="Heat shock protein DnaJ, cysteine-rich domain"/>
    <property type="match status" value="1"/>
</dbReference>
<dbReference type="Pfam" id="PF00684">
    <property type="entry name" value="DnaJ_CXXCXGXG"/>
    <property type="match status" value="1"/>
</dbReference>
<comment type="domain">
    <text evidence="14">The J domain is necessary and sufficient to stimulate DnaK ATPase activity. Zinc center 1 plays an important role in the autonomous, DnaK-independent chaperone activity of DnaJ. Zinc center 2 is essential for interaction with DnaK and for DnaJ activity.</text>
</comment>
<dbReference type="GO" id="GO:0006260">
    <property type="term" value="P:DNA replication"/>
    <property type="evidence" value="ECO:0007669"/>
    <property type="project" value="UniProtKB-KW"/>
</dbReference>
<dbReference type="PRINTS" id="PR00625">
    <property type="entry name" value="JDOMAIN"/>
</dbReference>
<dbReference type="FunFam" id="2.60.260.20:FF:000004">
    <property type="entry name" value="Molecular chaperone DnaJ"/>
    <property type="match status" value="1"/>
</dbReference>
<accession>A0A7S8C4Y1</accession>
<feature type="binding site" evidence="14">
    <location>
        <position position="213"/>
    </location>
    <ligand>
        <name>Zn(2+)</name>
        <dbReference type="ChEBI" id="CHEBI:29105"/>
        <label>1</label>
    </ligand>
</feature>
<dbReference type="PROSITE" id="PS00636">
    <property type="entry name" value="DNAJ_1"/>
    <property type="match status" value="1"/>
</dbReference>